<dbReference type="InterPro" id="IPR002872">
    <property type="entry name" value="Proline_DH_dom"/>
</dbReference>
<dbReference type="InterPro" id="IPR029041">
    <property type="entry name" value="FAD-linked_oxidoreductase-like"/>
</dbReference>
<evidence type="ECO:0000256" key="2">
    <source>
        <dbReference type="ARBA" id="ARBA00012695"/>
    </source>
</evidence>
<dbReference type="GO" id="GO:0005739">
    <property type="term" value="C:mitochondrion"/>
    <property type="evidence" value="ECO:0007669"/>
    <property type="project" value="TreeGrafter"/>
</dbReference>
<gene>
    <name evidence="7" type="ORF">NliqN6_5687</name>
</gene>
<dbReference type="InterPro" id="IPR015659">
    <property type="entry name" value="Proline_oxidase"/>
</dbReference>
<dbReference type="AlphaFoldDB" id="A0A8H3TY05"/>
<dbReference type="OrthoDB" id="5464at2759"/>
<evidence type="ECO:0000256" key="5">
    <source>
        <dbReference type="RuleBase" id="RU364054"/>
    </source>
</evidence>
<comment type="function">
    <text evidence="5">Converts proline to delta-1-pyrroline-5-carboxylate.</text>
</comment>
<proteinExistence type="inferred from homology"/>
<dbReference type="GO" id="GO:0004657">
    <property type="term" value="F:proline dehydrogenase activity"/>
    <property type="evidence" value="ECO:0007669"/>
    <property type="project" value="UniProtKB-EC"/>
</dbReference>
<sequence>MLRTPISRVGRHHLNSQLATLSRVPATRSFHRQSPLFTSQTTLSKRVEAVGGGDHASDFVSTSTPPASGKVAVTETALSRTPIMQLLRTYLVYTICSYPSIVDNSPALLSALTKSKIPGVAAITEFIVRRTFFSQFVGGETTGECTTVMEQLRKEGIGSMLVYSVEVDEDAAPAGMSEKARLEAEGEAKVAETLRCLERAGQFEREMQEKYGGEAGGTYIAIKITGLTSDPTVLHRASNTLTRLREKDNGNPVHFPGSPTNVDFDVLSRPVDKDATSLYKLPTDAACRGGILSGEENLREGDMDLLRGIWQILLKIGKTAKESGIKIAVDAEHSWYQPAIDGYTMLMSQEFNKIQPGEVANPATSPLIYGTYQAYLRRSDGHLAASLQHARENNYTLGVKLVRGAYADQERKKWETDGRAKFGTDPIQPNKTATDVAYDGATKSLIAQLAKDLKSKPTESPSVGMFFGTHNGESCDLIADSLVENDLAERNADGRLVTKPGVRGRVCTGQLFGMSDNLTEAVAAKFEVKGAPMVLKYLPYGSLKEVLPYLGRRAIENKSMLDGEGGASFERKRVMGEIRRRLGLA</sequence>
<dbReference type="Gene3D" id="3.20.20.220">
    <property type="match status" value="1"/>
</dbReference>
<keyword evidence="8" id="KW-1185">Reference proteome</keyword>
<accession>A0A8H3TY05</accession>
<dbReference type="PANTHER" id="PTHR13914">
    <property type="entry name" value="PROLINE OXIDASE"/>
    <property type="match status" value="1"/>
</dbReference>
<evidence type="ECO:0000313" key="8">
    <source>
        <dbReference type="Proteomes" id="UP000620104"/>
    </source>
</evidence>
<evidence type="ECO:0000313" key="7">
    <source>
        <dbReference type="EMBL" id="GHJ89285.1"/>
    </source>
</evidence>
<dbReference type="Proteomes" id="UP000620104">
    <property type="component" value="Unassembled WGS sequence"/>
</dbReference>
<evidence type="ECO:0000256" key="1">
    <source>
        <dbReference type="ARBA" id="ARBA00005869"/>
    </source>
</evidence>
<dbReference type="EC" id="1.5.5.2" evidence="2 5"/>
<dbReference type="PANTHER" id="PTHR13914:SF0">
    <property type="entry name" value="PROLINE DEHYDROGENASE 1, MITOCHONDRIAL"/>
    <property type="match status" value="1"/>
</dbReference>
<protein>
    <recommendedName>
        <fullName evidence="2 5">Proline dehydrogenase</fullName>
        <ecNumber evidence="2 5">1.5.5.2</ecNumber>
    </recommendedName>
</protein>
<comment type="similarity">
    <text evidence="1 5">Belongs to the proline oxidase family.</text>
</comment>
<keyword evidence="5" id="KW-0274">FAD</keyword>
<dbReference type="GO" id="GO:0071949">
    <property type="term" value="F:FAD binding"/>
    <property type="evidence" value="ECO:0007669"/>
    <property type="project" value="TreeGrafter"/>
</dbReference>
<evidence type="ECO:0000256" key="4">
    <source>
        <dbReference type="ARBA" id="ARBA00023062"/>
    </source>
</evidence>
<dbReference type="GO" id="GO:0010133">
    <property type="term" value="P:L-proline catabolic process to L-glutamate"/>
    <property type="evidence" value="ECO:0007669"/>
    <property type="project" value="TreeGrafter"/>
</dbReference>
<comment type="caution">
    <text evidence="7">The sequence shown here is derived from an EMBL/GenBank/DDBJ whole genome shotgun (WGS) entry which is preliminary data.</text>
</comment>
<keyword evidence="3 5" id="KW-0560">Oxidoreductase</keyword>
<reference evidence="7" key="1">
    <citation type="submission" date="2020-07" db="EMBL/GenBank/DDBJ databases">
        <title>Draft Genome Sequence of a Deep-Sea Yeast, Naganishia (Cryptococcus) liquefaciens strain N6.</title>
        <authorList>
            <person name="Han Y.W."/>
            <person name="Kajitani R."/>
            <person name="Morimoto H."/>
            <person name="Parhat M."/>
            <person name="Tsubouchi H."/>
            <person name="Bakenova O."/>
            <person name="Ogata M."/>
            <person name="Argunhan B."/>
            <person name="Aoki R."/>
            <person name="Kajiwara S."/>
            <person name="Itoh T."/>
            <person name="Iwasaki H."/>
        </authorList>
    </citation>
    <scope>NUCLEOTIDE SEQUENCE</scope>
    <source>
        <strain evidence="7">N6</strain>
    </source>
</reference>
<comment type="cofactor">
    <cofactor evidence="5">
        <name>FAD</name>
        <dbReference type="ChEBI" id="CHEBI:57692"/>
    </cofactor>
</comment>
<evidence type="ECO:0000259" key="6">
    <source>
        <dbReference type="Pfam" id="PF01619"/>
    </source>
</evidence>
<evidence type="ECO:0000256" key="3">
    <source>
        <dbReference type="ARBA" id="ARBA00023002"/>
    </source>
</evidence>
<comment type="catalytic activity">
    <reaction evidence="5">
        <text>L-proline + a quinone = (S)-1-pyrroline-5-carboxylate + a quinol + H(+)</text>
        <dbReference type="Rhea" id="RHEA:23784"/>
        <dbReference type="ChEBI" id="CHEBI:15378"/>
        <dbReference type="ChEBI" id="CHEBI:17388"/>
        <dbReference type="ChEBI" id="CHEBI:24646"/>
        <dbReference type="ChEBI" id="CHEBI:60039"/>
        <dbReference type="ChEBI" id="CHEBI:132124"/>
        <dbReference type="EC" id="1.5.5.2"/>
    </reaction>
</comment>
<keyword evidence="4 5" id="KW-0642">Proline metabolism</keyword>
<name>A0A8H3TY05_9TREE</name>
<dbReference type="SUPFAM" id="SSF51730">
    <property type="entry name" value="FAD-linked oxidoreductase"/>
    <property type="match status" value="1"/>
</dbReference>
<dbReference type="EMBL" id="BLZA01000040">
    <property type="protein sequence ID" value="GHJ89285.1"/>
    <property type="molecule type" value="Genomic_DNA"/>
</dbReference>
<keyword evidence="5" id="KW-0285">Flavoprotein</keyword>
<organism evidence="7 8">
    <name type="scientific">Naganishia liquefaciens</name>
    <dbReference type="NCBI Taxonomy" id="104408"/>
    <lineage>
        <taxon>Eukaryota</taxon>
        <taxon>Fungi</taxon>
        <taxon>Dikarya</taxon>
        <taxon>Basidiomycota</taxon>
        <taxon>Agaricomycotina</taxon>
        <taxon>Tremellomycetes</taxon>
        <taxon>Filobasidiales</taxon>
        <taxon>Filobasidiaceae</taxon>
        <taxon>Naganishia</taxon>
    </lineage>
</organism>
<dbReference type="Pfam" id="PF01619">
    <property type="entry name" value="Pro_dh"/>
    <property type="match status" value="1"/>
</dbReference>
<feature type="domain" description="Proline dehydrogenase" evidence="6">
    <location>
        <begin position="176"/>
        <end position="560"/>
    </location>
</feature>